<dbReference type="InterPro" id="IPR045843">
    <property type="entry name" value="IND-like"/>
</dbReference>
<evidence type="ECO:0000256" key="8">
    <source>
        <dbReference type="SAM" id="MobiDB-lite"/>
    </source>
</evidence>
<dbReference type="PANTHER" id="PTHR16223:SF238">
    <property type="entry name" value="TRANSCRIPTION FACTOR BHLH114"/>
    <property type="match status" value="1"/>
</dbReference>
<evidence type="ECO:0000256" key="2">
    <source>
        <dbReference type="ARBA" id="ARBA00005510"/>
    </source>
</evidence>
<evidence type="ECO:0000256" key="3">
    <source>
        <dbReference type="ARBA" id="ARBA00011738"/>
    </source>
</evidence>
<dbReference type="GO" id="GO:0005634">
    <property type="term" value="C:nucleus"/>
    <property type="evidence" value="ECO:0007669"/>
    <property type="project" value="UniProtKB-SubCell"/>
</dbReference>
<evidence type="ECO:0000256" key="4">
    <source>
        <dbReference type="ARBA" id="ARBA00023015"/>
    </source>
</evidence>
<accession>A0A8T0S2S2</accession>
<comment type="similarity">
    <text evidence="2">Belongs to the bHLH protein family.</text>
</comment>
<dbReference type="SMART" id="SM00353">
    <property type="entry name" value="HLH"/>
    <property type="match status" value="1"/>
</dbReference>
<comment type="subcellular location">
    <subcellularLocation>
        <location evidence="1">Nucleus</location>
    </subcellularLocation>
</comment>
<dbReference type="InterPro" id="IPR011598">
    <property type="entry name" value="bHLH_dom"/>
</dbReference>
<dbReference type="InterPro" id="IPR036638">
    <property type="entry name" value="HLH_DNA-bd_sf"/>
</dbReference>
<evidence type="ECO:0000256" key="7">
    <source>
        <dbReference type="ARBA" id="ARBA00023242"/>
    </source>
</evidence>
<organism evidence="10 11">
    <name type="scientific">Panicum virgatum</name>
    <name type="common">Blackwell switchgrass</name>
    <dbReference type="NCBI Taxonomy" id="38727"/>
    <lineage>
        <taxon>Eukaryota</taxon>
        <taxon>Viridiplantae</taxon>
        <taxon>Streptophyta</taxon>
        <taxon>Embryophyta</taxon>
        <taxon>Tracheophyta</taxon>
        <taxon>Spermatophyta</taxon>
        <taxon>Magnoliopsida</taxon>
        <taxon>Liliopsida</taxon>
        <taxon>Poales</taxon>
        <taxon>Poaceae</taxon>
        <taxon>PACMAD clade</taxon>
        <taxon>Panicoideae</taxon>
        <taxon>Panicodae</taxon>
        <taxon>Paniceae</taxon>
        <taxon>Panicinae</taxon>
        <taxon>Panicum</taxon>
        <taxon>Panicum sect. Hiantes</taxon>
    </lineage>
</organism>
<feature type="domain" description="BHLH" evidence="9">
    <location>
        <begin position="310"/>
        <end position="359"/>
    </location>
</feature>
<dbReference type="Gene3D" id="4.10.280.10">
    <property type="entry name" value="Helix-loop-helix DNA-binding domain"/>
    <property type="match status" value="1"/>
</dbReference>
<protein>
    <recommendedName>
        <fullName evidence="9">BHLH domain-containing protein</fullName>
    </recommendedName>
</protein>
<gene>
    <name evidence="10" type="ORF">PVAP13_5NG533300</name>
</gene>
<evidence type="ECO:0000256" key="1">
    <source>
        <dbReference type="ARBA" id="ARBA00004123"/>
    </source>
</evidence>
<evidence type="ECO:0000313" key="10">
    <source>
        <dbReference type="EMBL" id="KAG2592230.1"/>
    </source>
</evidence>
<evidence type="ECO:0000256" key="6">
    <source>
        <dbReference type="ARBA" id="ARBA00023163"/>
    </source>
</evidence>
<dbReference type="PANTHER" id="PTHR16223">
    <property type="entry name" value="TRANSCRIPTION FACTOR BHLH83-RELATED"/>
    <property type="match status" value="1"/>
</dbReference>
<proteinExistence type="inferred from homology"/>
<evidence type="ECO:0000256" key="5">
    <source>
        <dbReference type="ARBA" id="ARBA00023125"/>
    </source>
</evidence>
<dbReference type="InterPro" id="IPR045239">
    <property type="entry name" value="bHLH95_bHLH"/>
</dbReference>
<keyword evidence="11" id="KW-1185">Reference proteome</keyword>
<comment type="caution">
    <text evidence="10">The sequence shown here is derived from an EMBL/GenBank/DDBJ whole genome shotgun (WGS) entry which is preliminary data.</text>
</comment>
<dbReference type="FunFam" id="4.10.280.10:FF:000032">
    <property type="entry name" value="Transcription factor bHLH123 family"/>
    <property type="match status" value="1"/>
</dbReference>
<dbReference type="GO" id="GO:0000978">
    <property type="term" value="F:RNA polymerase II cis-regulatory region sequence-specific DNA binding"/>
    <property type="evidence" value="ECO:0007669"/>
    <property type="project" value="TreeGrafter"/>
</dbReference>
<dbReference type="SUPFAM" id="SSF47459">
    <property type="entry name" value="HLH, helix-loop-helix DNA-binding domain"/>
    <property type="match status" value="1"/>
</dbReference>
<feature type="compositionally biased region" description="Polar residues" evidence="8">
    <location>
        <begin position="274"/>
        <end position="285"/>
    </location>
</feature>
<reference evidence="10" key="1">
    <citation type="submission" date="2020-05" db="EMBL/GenBank/DDBJ databases">
        <title>WGS assembly of Panicum virgatum.</title>
        <authorList>
            <person name="Lovell J.T."/>
            <person name="Jenkins J."/>
            <person name="Shu S."/>
            <person name="Juenger T.E."/>
            <person name="Schmutz J."/>
        </authorList>
    </citation>
    <scope>NUCLEOTIDE SEQUENCE</scope>
    <source>
        <strain evidence="10">AP13</strain>
    </source>
</reference>
<keyword evidence="5" id="KW-0238">DNA-binding</keyword>
<sequence>MLNAHQLSCTLHIYSDSPPPFLPFHPTFRLTSSEATAVHKKGQGGDPPSLQPMADEWWSSTSHRSHGTSACSAAPLAVADRVACGWATSPTAAAESTSSITFQDPYRSSTHQPLSDAASSLGDPHVDWTQAFLSGRSDNSFQAVLQDDTVRAQPANDEASAMNNPLIRDMSGGFLVDQAQLAPSPYGTAPPQQALFDGTAGHNISMYGDSQSLVSYDATAASMQFSQLLKPSAPASGPMQGAAAAAMQYLSGSYLPFGGPLQSQLLLQALQTKPSSRSSNANPLTVNDACSPAARKSAPESPAAAKRPRIEAPSPLPTFKVRKEKLGDRITALQQLVSPFGKTDTASVLHEAIEYIKFLHDQVSSLSSPYLKNVIPLQHLQQKGSEEAKASGDTKQDLRSRGLCLVPVASTYTVAGETVPEFWHPTFGGTFR</sequence>
<dbReference type="Proteomes" id="UP000823388">
    <property type="component" value="Chromosome 5N"/>
</dbReference>
<name>A0A8T0S2S2_PANVG</name>
<dbReference type="AlphaFoldDB" id="A0A8T0S2S2"/>
<keyword evidence="7" id="KW-0539">Nucleus</keyword>
<dbReference type="PROSITE" id="PS50888">
    <property type="entry name" value="BHLH"/>
    <property type="match status" value="1"/>
</dbReference>
<dbReference type="EMBL" id="CM029046">
    <property type="protein sequence ID" value="KAG2592230.1"/>
    <property type="molecule type" value="Genomic_DNA"/>
</dbReference>
<evidence type="ECO:0000259" key="9">
    <source>
        <dbReference type="PROSITE" id="PS50888"/>
    </source>
</evidence>
<dbReference type="GO" id="GO:0000981">
    <property type="term" value="F:DNA-binding transcription factor activity, RNA polymerase II-specific"/>
    <property type="evidence" value="ECO:0007669"/>
    <property type="project" value="TreeGrafter"/>
</dbReference>
<keyword evidence="4" id="KW-0805">Transcription regulation</keyword>
<comment type="subunit">
    <text evidence="3">Homodimer.</text>
</comment>
<feature type="region of interest" description="Disordered" evidence="8">
    <location>
        <begin position="274"/>
        <end position="315"/>
    </location>
</feature>
<dbReference type="GO" id="GO:0046983">
    <property type="term" value="F:protein dimerization activity"/>
    <property type="evidence" value="ECO:0007669"/>
    <property type="project" value="InterPro"/>
</dbReference>
<keyword evidence="6" id="KW-0804">Transcription</keyword>
<dbReference type="CDD" id="cd11393">
    <property type="entry name" value="bHLH_AtbHLH_like"/>
    <property type="match status" value="1"/>
</dbReference>
<evidence type="ECO:0000313" key="11">
    <source>
        <dbReference type="Proteomes" id="UP000823388"/>
    </source>
</evidence>